<evidence type="ECO:0000256" key="2">
    <source>
        <dbReference type="ARBA" id="ARBA00022777"/>
    </source>
</evidence>
<name>A0A2G5C0L1_AQUCA</name>
<dbReference type="PANTHER" id="PTHR43435">
    <property type="entry name" value="RIBULOKINASE"/>
    <property type="match status" value="1"/>
</dbReference>
<dbReference type="GO" id="GO:0019321">
    <property type="term" value="P:pentose metabolic process"/>
    <property type="evidence" value="ECO:0007669"/>
    <property type="project" value="TreeGrafter"/>
</dbReference>
<protein>
    <recommendedName>
        <fullName evidence="3">Carbohydrate kinase FGGY C-terminal domain-containing protein</fullName>
    </recommendedName>
</protein>
<dbReference type="SUPFAM" id="SSF53067">
    <property type="entry name" value="Actin-like ATPase domain"/>
    <property type="match status" value="1"/>
</dbReference>
<dbReference type="InterPro" id="IPR043129">
    <property type="entry name" value="ATPase_NBD"/>
</dbReference>
<organism evidence="4 5">
    <name type="scientific">Aquilegia coerulea</name>
    <name type="common">Rocky mountain columbine</name>
    <dbReference type="NCBI Taxonomy" id="218851"/>
    <lineage>
        <taxon>Eukaryota</taxon>
        <taxon>Viridiplantae</taxon>
        <taxon>Streptophyta</taxon>
        <taxon>Embryophyta</taxon>
        <taxon>Tracheophyta</taxon>
        <taxon>Spermatophyta</taxon>
        <taxon>Magnoliopsida</taxon>
        <taxon>Ranunculales</taxon>
        <taxon>Ranunculaceae</taxon>
        <taxon>Thalictroideae</taxon>
        <taxon>Aquilegia</taxon>
    </lineage>
</organism>
<dbReference type="InterPro" id="IPR018485">
    <property type="entry name" value="FGGY_C"/>
</dbReference>
<evidence type="ECO:0000259" key="3">
    <source>
        <dbReference type="Pfam" id="PF02782"/>
    </source>
</evidence>
<dbReference type="GO" id="GO:0005737">
    <property type="term" value="C:cytoplasm"/>
    <property type="evidence" value="ECO:0007669"/>
    <property type="project" value="TreeGrafter"/>
</dbReference>
<evidence type="ECO:0000313" key="5">
    <source>
        <dbReference type="Proteomes" id="UP000230069"/>
    </source>
</evidence>
<dbReference type="Proteomes" id="UP000230069">
    <property type="component" value="Unassembled WGS sequence"/>
</dbReference>
<reference evidence="4 5" key="1">
    <citation type="submission" date="2017-09" db="EMBL/GenBank/DDBJ databases">
        <title>WGS assembly of Aquilegia coerulea Goldsmith.</title>
        <authorList>
            <person name="Hodges S."/>
            <person name="Kramer E."/>
            <person name="Nordborg M."/>
            <person name="Tomkins J."/>
            <person name="Borevitz J."/>
            <person name="Derieg N."/>
            <person name="Yan J."/>
            <person name="Mihaltcheva S."/>
            <person name="Hayes R.D."/>
            <person name="Rokhsar D."/>
        </authorList>
    </citation>
    <scope>NUCLEOTIDE SEQUENCE [LARGE SCALE GENOMIC DNA]</scope>
    <source>
        <strain evidence="5">cv. Goldsmith</strain>
    </source>
</reference>
<dbReference type="PANTHER" id="PTHR43435:SF4">
    <property type="entry name" value="FGGY CARBOHYDRATE KINASE DOMAIN-CONTAINING PROTEIN"/>
    <property type="match status" value="1"/>
</dbReference>
<keyword evidence="2" id="KW-0418">Kinase</keyword>
<evidence type="ECO:0000313" key="4">
    <source>
        <dbReference type="EMBL" id="PIA24813.1"/>
    </source>
</evidence>
<dbReference type="Gene3D" id="1.20.58.2240">
    <property type="match status" value="1"/>
</dbReference>
<dbReference type="OrthoDB" id="983921at2759"/>
<accession>A0A2G5C0L1</accession>
<dbReference type="STRING" id="218851.A0A2G5C0L1"/>
<keyword evidence="1" id="KW-0808">Transferase</keyword>
<gene>
    <name evidence="4" type="ORF">AQUCO_23000001v1</name>
</gene>
<keyword evidence="5" id="KW-1185">Reference proteome</keyword>
<dbReference type="GO" id="GO:0019150">
    <property type="term" value="F:D-ribulokinase activity"/>
    <property type="evidence" value="ECO:0007669"/>
    <property type="project" value="TreeGrafter"/>
</dbReference>
<feature type="domain" description="Carbohydrate kinase FGGY C-terminal" evidence="3">
    <location>
        <begin position="4"/>
        <end position="83"/>
    </location>
</feature>
<evidence type="ECO:0000256" key="1">
    <source>
        <dbReference type="ARBA" id="ARBA00022679"/>
    </source>
</evidence>
<dbReference type="Pfam" id="PF02782">
    <property type="entry name" value="FGGY_C"/>
    <property type="match status" value="1"/>
</dbReference>
<dbReference type="AlphaFoldDB" id="A0A2G5C0L1"/>
<dbReference type="InParanoid" id="A0A2G5C0L1"/>
<dbReference type="EMBL" id="KZ305201">
    <property type="protein sequence ID" value="PIA24813.1"/>
    <property type="molecule type" value="Genomic_DNA"/>
</dbReference>
<proteinExistence type="predicted"/>
<sequence>MLESMMQDLNTPFLAALTEDLHVLPDFLGNRSPIADPKAKGMIPGLTLDTSEKELALQYLAAVQGIAYGTRHIVEHCISHGHHHQVHEK</sequence>